<evidence type="ECO:0000256" key="9">
    <source>
        <dbReference type="ARBA" id="ARBA00023136"/>
    </source>
</evidence>
<proteinExistence type="inferred from homology"/>
<dbReference type="InterPro" id="IPR012932">
    <property type="entry name" value="VKOR"/>
</dbReference>
<dbReference type="GO" id="GO:0047057">
    <property type="term" value="F:vitamin-K-epoxide reductase (warfarin-sensitive) activity"/>
    <property type="evidence" value="ECO:0007669"/>
    <property type="project" value="UniProtKB-EC"/>
</dbReference>
<evidence type="ECO:0000313" key="14">
    <source>
        <dbReference type="EMBL" id="GMR41327.1"/>
    </source>
</evidence>
<evidence type="ECO:0000256" key="1">
    <source>
        <dbReference type="ARBA" id="ARBA00004477"/>
    </source>
</evidence>
<evidence type="ECO:0000256" key="12">
    <source>
        <dbReference type="SAM" id="Phobius"/>
    </source>
</evidence>
<dbReference type="InterPro" id="IPR042406">
    <property type="entry name" value="VKORC1/VKORC1L1"/>
</dbReference>
<name>A0AAN5CF09_9BILA</name>
<dbReference type="GO" id="GO:0048038">
    <property type="term" value="F:quinone binding"/>
    <property type="evidence" value="ECO:0007669"/>
    <property type="project" value="UniProtKB-KW"/>
</dbReference>
<feature type="transmembrane region" description="Helical" evidence="12">
    <location>
        <begin position="134"/>
        <end position="153"/>
    </location>
</feature>
<dbReference type="EC" id="1.17.4.4" evidence="3"/>
<keyword evidence="10" id="KW-1015">Disulfide bond</keyword>
<dbReference type="AlphaFoldDB" id="A0AAN5CF09"/>
<evidence type="ECO:0000256" key="7">
    <source>
        <dbReference type="ARBA" id="ARBA00022989"/>
    </source>
</evidence>
<protein>
    <recommendedName>
        <fullName evidence="3">vitamin-K-epoxide reductase (warfarin-sensitive)</fullName>
        <ecNumber evidence="3">1.17.4.4</ecNumber>
    </recommendedName>
</protein>
<evidence type="ECO:0000256" key="4">
    <source>
        <dbReference type="ARBA" id="ARBA00022692"/>
    </source>
</evidence>
<comment type="subcellular location">
    <subcellularLocation>
        <location evidence="1">Endoplasmic reticulum membrane</location>
        <topology evidence="1">Multi-pass membrane protein</topology>
    </subcellularLocation>
</comment>
<dbReference type="InterPro" id="IPR038354">
    <property type="entry name" value="VKOR_sf"/>
</dbReference>
<gene>
    <name evidence="14" type="ORF">PMAYCL1PPCAC_11522</name>
</gene>
<evidence type="ECO:0000256" key="11">
    <source>
        <dbReference type="ARBA" id="ARBA00023284"/>
    </source>
</evidence>
<evidence type="ECO:0000256" key="5">
    <source>
        <dbReference type="ARBA" id="ARBA00022719"/>
    </source>
</evidence>
<sequence length="176" mass="20053">MVAKTSSLIQRLRNSSNWAFIWAALGIFVSAYAYHVEKEFTTNKDFVATCDINSFISCTKVVETGHSTGFGFIGSVLGEESILNQKNAVYGMAMYSVFLILSRFRSPAFVRFNLYIAYSLIPATLYFLSILFRLRTLCLVCILTYFVNGALFVNTRRRKGLVDQMERSEENNNKRD</sequence>
<keyword evidence="7 12" id="KW-1133">Transmembrane helix</keyword>
<evidence type="ECO:0000256" key="6">
    <source>
        <dbReference type="ARBA" id="ARBA00022824"/>
    </source>
</evidence>
<evidence type="ECO:0000256" key="10">
    <source>
        <dbReference type="ARBA" id="ARBA00023157"/>
    </source>
</evidence>
<keyword evidence="15" id="KW-1185">Reference proteome</keyword>
<comment type="similarity">
    <text evidence="2">Belongs to the VKOR family.</text>
</comment>
<dbReference type="EMBL" id="BTRK01000003">
    <property type="protein sequence ID" value="GMR41327.1"/>
    <property type="molecule type" value="Genomic_DNA"/>
</dbReference>
<evidence type="ECO:0000313" key="15">
    <source>
        <dbReference type="Proteomes" id="UP001328107"/>
    </source>
</evidence>
<evidence type="ECO:0000259" key="13">
    <source>
        <dbReference type="SMART" id="SM00756"/>
    </source>
</evidence>
<keyword evidence="11" id="KW-0676">Redox-active center</keyword>
<evidence type="ECO:0000256" key="8">
    <source>
        <dbReference type="ARBA" id="ARBA00023002"/>
    </source>
</evidence>
<feature type="transmembrane region" description="Helical" evidence="12">
    <location>
        <begin position="112"/>
        <end position="128"/>
    </location>
</feature>
<dbReference type="CDD" id="cd12917">
    <property type="entry name" value="VKOR_euk"/>
    <property type="match status" value="1"/>
</dbReference>
<dbReference type="Proteomes" id="UP001328107">
    <property type="component" value="Unassembled WGS sequence"/>
</dbReference>
<comment type="caution">
    <text evidence="14">The sequence shown here is derived from an EMBL/GenBank/DDBJ whole genome shotgun (WGS) entry which is preliminary data.</text>
</comment>
<dbReference type="GO" id="GO:0042373">
    <property type="term" value="P:vitamin K metabolic process"/>
    <property type="evidence" value="ECO:0007669"/>
    <property type="project" value="InterPro"/>
</dbReference>
<dbReference type="Gene3D" id="1.20.1440.130">
    <property type="entry name" value="VKOR domain"/>
    <property type="match status" value="1"/>
</dbReference>
<feature type="domain" description="Vitamin K epoxide reductase" evidence="13">
    <location>
        <begin position="13"/>
        <end position="158"/>
    </location>
</feature>
<dbReference type="GO" id="GO:0005789">
    <property type="term" value="C:endoplasmic reticulum membrane"/>
    <property type="evidence" value="ECO:0007669"/>
    <property type="project" value="UniProtKB-SubCell"/>
</dbReference>
<keyword evidence="8" id="KW-0560">Oxidoreductase</keyword>
<reference evidence="15" key="1">
    <citation type="submission" date="2022-10" db="EMBL/GenBank/DDBJ databases">
        <title>Genome assembly of Pristionchus species.</title>
        <authorList>
            <person name="Yoshida K."/>
            <person name="Sommer R.J."/>
        </authorList>
    </citation>
    <scope>NUCLEOTIDE SEQUENCE [LARGE SCALE GENOMIC DNA]</scope>
    <source>
        <strain evidence="15">RS5460</strain>
    </source>
</reference>
<dbReference type="Pfam" id="PF07884">
    <property type="entry name" value="VKOR"/>
    <property type="match status" value="1"/>
</dbReference>
<keyword evidence="5" id="KW-0874">Quinone</keyword>
<dbReference type="SMART" id="SM00756">
    <property type="entry name" value="VKc"/>
    <property type="match status" value="1"/>
</dbReference>
<keyword evidence="4 12" id="KW-0812">Transmembrane</keyword>
<evidence type="ECO:0000256" key="3">
    <source>
        <dbReference type="ARBA" id="ARBA00012278"/>
    </source>
</evidence>
<evidence type="ECO:0000256" key="2">
    <source>
        <dbReference type="ARBA" id="ARBA00006214"/>
    </source>
</evidence>
<dbReference type="PANTHER" id="PTHR14519:SF8">
    <property type="entry name" value="VITAMIN K EPOXIDE REDUCTASE COMPLEX SUBUNIT 1"/>
    <property type="match status" value="1"/>
</dbReference>
<dbReference type="PANTHER" id="PTHR14519">
    <property type="entry name" value="VITAMIN K EPOXIDE REDUCTASE COMPLEX, SUBUNIT 1"/>
    <property type="match status" value="1"/>
</dbReference>
<keyword evidence="6" id="KW-0256">Endoplasmic reticulum</keyword>
<keyword evidence="9 12" id="KW-0472">Membrane</keyword>
<organism evidence="14 15">
    <name type="scientific">Pristionchus mayeri</name>
    <dbReference type="NCBI Taxonomy" id="1317129"/>
    <lineage>
        <taxon>Eukaryota</taxon>
        <taxon>Metazoa</taxon>
        <taxon>Ecdysozoa</taxon>
        <taxon>Nematoda</taxon>
        <taxon>Chromadorea</taxon>
        <taxon>Rhabditida</taxon>
        <taxon>Rhabditina</taxon>
        <taxon>Diplogasteromorpha</taxon>
        <taxon>Diplogasteroidea</taxon>
        <taxon>Neodiplogasteridae</taxon>
        <taxon>Pristionchus</taxon>
    </lineage>
</organism>
<accession>A0AAN5CF09</accession>